<dbReference type="STRING" id="1123062.SAMN02745775_10329"/>
<dbReference type="Gene3D" id="3.40.30.10">
    <property type="entry name" value="Glutaredoxin"/>
    <property type="match status" value="1"/>
</dbReference>
<sequence>MRHIPGSLVKRGWGRYIGRAAALAGSLPVTDAPVAAAMPEADPPPYFTAHVFICCNRRPDGHKRGSCAAQGSEALRDYMKVRAKELGLKGVRVNQAGCLDRCEFGPTLVIYPEGIWYAPKTREDVDEILTAHLRQGGRVRRLMLTEHDVAPKG</sequence>
<dbReference type="CDD" id="cd02980">
    <property type="entry name" value="TRX_Fd_family"/>
    <property type="match status" value="1"/>
</dbReference>
<organism evidence="1 2">
    <name type="scientific">Falsiroseomonas stagni DSM 19981</name>
    <dbReference type="NCBI Taxonomy" id="1123062"/>
    <lineage>
        <taxon>Bacteria</taxon>
        <taxon>Pseudomonadati</taxon>
        <taxon>Pseudomonadota</taxon>
        <taxon>Alphaproteobacteria</taxon>
        <taxon>Acetobacterales</taxon>
        <taxon>Roseomonadaceae</taxon>
        <taxon>Falsiroseomonas</taxon>
    </lineage>
</organism>
<keyword evidence="2" id="KW-1185">Reference proteome</keyword>
<evidence type="ECO:0000313" key="2">
    <source>
        <dbReference type="Proteomes" id="UP000199473"/>
    </source>
</evidence>
<name>A0A1I4A0W4_9PROT</name>
<dbReference type="Proteomes" id="UP000199473">
    <property type="component" value="Unassembled WGS sequence"/>
</dbReference>
<evidence type="ECO:0000313" key="1">
    <source>
        <dbReference type="EMBL" id="SFK49757.1"/>
    </source>
</evidence>
<reference evidence="1 2" key="1">
    <citation type="submission" date="2016-10" db="EMBL/GenBank/DDBJ databases">
        <authorList>
            <person name="de Groot N.N."/>
        </authorList>
    </citation>
    <scope>NUCLEOTIDE SEQUENCE [LARGE SCALE GENOMIC DNA]</scope>
    <source>
        <strain evidence="1 2">DSM 19981</strain>
    </source>
</reference>
<proteinExistence type="predicted"/>
<dbReference type="AlphaFoldDB" id="A0A1I4A0W4"/>
<protein>
    <submittedName>
        <fullName evidence="1">(2Fe-2S) ferredoxin</fullName>
    </submittedName>
</protein>
<gene>
    <name evidence="1" type="ORF">SAMN02745775_10329</name>
</gene>
<dbReference type="EMBL" id="FOSQ01000003">
    <property type="protein sequence ID" value="SFK49757.1"/>
    <property type="molecule type" value="Genomic_DNA"/>
</dbReference>
<dbReference type="InterPro" id="IPR036249">
    <property type="entry name" value="Thioredoxin-like_sf"/>
</dbReference>
<dbReference type="SUPFAM" id="SSF52833">
    <property type="entry name" value="Thioredoxin-like"/>
    <property type="match status" value="1"/>
</dbReference>
<accession>A0A1I4A0W4</accession>